<dbReference type="GO" id="GO:0016887">
    <property type="term" value="F:ATP hydrolysis activity"/>
    <property type="evidence" value="ECO:0007669"/>
    <property type="project" value="InterPro"/>
</dbReference>
<dbReference type="RefSeq" id="WP_146956619.1">
    <property type="nucleotide sequence ID" value="NZ_CP042467.1"/>
</dbReference>
<dbReference type="InterPro" id="IPR003593">
    <property type="entry name" value="AAA+_ATPase"/>
</dbReference>
<feature type="domain" description="ABC transmembrane type-1" evidence="10">
    <location>
        <begin position="39"/>
        <end position="324"/>
    </location>
</feature>
<dbReference type="SUPFAM" id="SSF52540">
    <property type="entry name" value="P-loop containing nucleoside triphosphate hydrolases"/>
    <property type="match status" value="1"/>
</dbReference>
<evidence type="ECO:0000256" key="4">
    <source>
        <dbReference type="ARBA" id="ARBA00022741"/>
    </source>
</evidence>
<dbReference type="Pfam" id="PF00664">
    <property type="entry name" value="ABC_membrane"/>
    <property type="match status" value="1"/>
</dbReference>
<keyword evidence="6 8" id="KW-1133">Transmembrane helix</keyword>
<feature type="transmembrane region" description="Helical" evidence="8">
    <location>
        <begin position="35"/>
        <end position="59"/>
    </location>
</feature>
<gene>
    <name evidence="11" type="ORF">FRD01_00485</name>
</gene>
<dbReference type="AlphaFoldDB" id="A0A5B8XJ29"/>
<keyword evidence="7 8" id="KW-0472">Membrane</keyword>
<dbReference type="SUPFAM" id="SSF90123">
    <property type="entry name" value="ABC transporter transmembrane region"/>
    <property type="match status" value="1"/>
</dbReference>
<dbReference type="GO" id="GO:0005524">
    <property type="term" value="F:ATP binding"/>
    <property type="evidence" value="ECO:0007669"/>
    <property type="project" value="UniProtKB-KW"/>
</dbReference>
<evidence type="ECO:0000313" key="12">
    <source>
        <dbReference type="Proteomes" id="UP000321595"/>
    </source>
</evidence>
<feature type="transmembrane region" description="Helical" evidence="8">
    <location>
        <begin position="181"/>
        <end position="200"/>
    </location>
</feature>
<dbReference type="InterPro" id="IPR011527">
    <property type="entry name" value="ABC1_TM_dom"/>
</dbReference>
<sequence>MAKRRDPNPRENDLKSDTPFFKMLWTFVPYLKDHWVRAVVSIILLLSVKGATVTIPLVLKEIVDYLDAGDAALVAIPLGMLLAYGGLRAASTVFKELQTVVFARVRYGLSRSISAALLRHLHALSLRYHLERKTGSLTRDIDRGTNSISNLLNYLVFNIFPTIVEVLMVTSILLANYSLGFALIILVSFIVYVIFTLVVTRWRMQFRSAMNNKDSIASSFAIDSLLNFETVKYFGNERFEIDRYTRTLKEYEDASIKSQASMSFLNGGQGLIIAAGVTAVMLLAASEVASGLMSIGDLVAVNAFLLQMFMPLGFLGMIYTIVKNSAADMERMFVILNTEPEIKDRPGATRLNVEPNTADVRFELVSFHYESERPILHDVSFEIPAGKKVAIVGPSGSGKSTLARLLYRFYDVSSGRITINGQDIRDVEQESLRDAIGIVPQDTVLFNDTLRYNIKYGRLDATDDEIERAAEMAYLKDFIASLPDGWDTIVGERGLKLSGGEKQRVAIARAILKDPEILIFDEATSSLDSGSENAILKAMREVSSARTTLTIAHRLSTIVDSDQIVVLEFGRVVERGTHRELLELNGHYSKLWSLQQAEDVGADSEPYHAA</sequence>
<dbReference type="FunFam" id="3.40.50.300:FF:000186">
    <property type="entry name" value="ATP-binding cassette sub-family B member 7, mitochondrial"/>
    <property type="match status" value="1"/>
</dbReference>
<proteinExistence type="predicted"/>
<protein>
    <submittedName>
        <fullName evidence="11">ABC transporter ATP-binding protein/permease</fullName>
    </submittedName>
</protein>
<dbReference type="InterPro" id="IPR039421">
    <property type="entry name" value="Type_1_exporter"/>
</dbReference>
<keyword evidence="2" id="KW-0813">Transport</keyword>
<dbReference type="Gene3D" id="1.20.1560.10">
    <property type="entry name" value="ABC transporter type 1, transmembrane domain"/>
    <property type="match status" value="1"/>
</dbReference>
<keyword evidence="12" id="KW-1185">Reference proteome</keyword>
<dbReference type="CDD" id="cd18582">
    <property type="entry name" value="ABC_6TM_ATM1_ABCB7"/>
    <property type="match status" value="1"/>
</dbReference>
<dbReference type="GO" id="GO:0005886">
    <property type="term" value="C:plasma membrane"/>
    <property type="evidence" value="ECO:0007669"/>
    <property type="project" value="UniProtKB-SubCell"/>
</dbReference>
<evidence type="ECO:0000256" key="3">
    <source>
        <dbReference type="ARBA" id="ARBA00022692"/>
    </source>
</evidence>
<dbReference type="PANTHER" id="PTHR24221:SF402">
    <property type="entry name" value="IRON-SULFUR CLUSTERS TRANSPORTER ABCB7, MITOCHONDRIAL"/>
    <property type="match status" value="1"/>
</dbReference>
<feature type="transmembrane region" description="Helical" evidence="8">
    <location>
        <begin position="151"/>
        <end position="175"/>
    </location>
</feature>
<evidence type="ECO:0000256" key="2">
    <source>
        <dbReference type="ARBA" id="ARBA00022448"/>
    </source>
</evidence>
<dbReference type="PANTHER" id="PTHR24221">
    <property type="entry name" value="ATP-BINDING CASSETTE SUB-FAMILY B"/>
    <property type="match status" value="1"/>
</dbReference>
<keyword evidence="3 8" id="KW-0812">Transmembrane</keyword>
<dbReference type="InterPro" id="IPR036640">
    <property type="entry name" value="ABC1_TM_sf"/>
</dbReference>
<dbReference type="InterPro" id="IPR003439">
    <property type="entry name" value="ABC_transporter-like_ATP-bd"/>
</dbReference>
<dbReference type="InterPro" id="IPR017871">
    <property type="entry name" value="ABC_transporter-like_CS"/>
</dbReference>
<dbReference type="Pfam" id="PF00005">
    <property type="entry name" value="ABC_tran"/>
    <property type="match status" value="1"/>
</dbReference>
<evidence type="ECO:0000256" key="6">
    <source>
        <dbReference type="ARBA" id="ARBA00022989"/>
    </source>
</evidence>
<evidence type="ECO:0000259" key="10">
    <source>
        <dbReference type="PROSITE" id="PS50929"/>
    </source>
</evidence>
<dbReference type="KEGG" id="bbae:FRD01_00485"/>
<keyword evidence="4" id="KW-0547">Nucleotide-binding</keyword>
<feature type="domain" description="ABC transporter" evidence="9">
    <location>
        <begin position="360"/>
        <end position="594"/>
    </location>
</feature>
<dbReference type="GO" id="GO:0140359">
    <property type="term" value="F:ABC-type transporter activity"/>
    <property type="evidence" value="ECO:0007669"/>
    <property type="project" value="InterPro"/>
</dbReference>
<dbReference type="Gene3D" id="3.40.50.300">
    <property type="entry name" value="P-loop containing nucleotide triphosphate hydrolases"/>
    <property type="match status" value="1"/>
</dbReference>
<dbReference type="CDD" id="cd03253">
    <property type="entry name" value="ABCC_ATM1_transporter"/>
    <property type="match status" value="1"/>
</dbReference>
<dbReference type="EMBL" id="CP042467">
    <property type="protein sequence ID" value="QED25762.1"/>
    <property type="molecule type" value="Genomic_DNA"/>
</dbReference>
<dbReference type="GO" id="GO:0006879">
    <property type="term" value="P:intracellular iron ion homeostasis"/>
    <property type="evidence" value="ECO:0007669"/>
    <property type="project" value="TreeGrafter"/>
</dbReference>
<accession>A0A5B8XJ29</accession>
<feature type="transmembrane region" description="Helical" evidence="8">
    <location>
        <begin position="71"/>
        <end position="89"/>
    </location>
</feature>
<evidence type="ECO:0000256" key="7">
    <source>
        <dbReference type="ARBA" id="ARBA00023136"/>
    </source>
</evidence>
<dbReference type="SMART" id="SM00382">
    <property type="entry name" value="AAA"/>
    <property type="match status" value="1"/>
</dbReference>
<keyword evidence="5 11" id="KW-0067">ATP-binding</keyword>
<dbReference type="InterPro" id="IPR027417">
    <property type="entry name" value="P-loop_NTPase"/>
</dbReference>
<evidence type="ECO:0000256" key="8">
    <source>
        <dbReference type="SAM" id="Phobius"/>
    </source>
</evidence>
<dbReference type="OrthoDB" id="9760168at2"/>
<feature type="transmembrane region" description="Helical" evidence="8">
    <location>
        <begin position="264"/>
        <end position="286"/>
    </location>
</feature>
<comment type="subcellular location">
    <subcellularLocation>
        <location evidence="1">Cell membrane</location>
        <topology evidence="1">Multi-pass membrane protein</topology>
    </subcellularLocation>
</comment>
<evidence type="ECO:0000256" key="5">
    <source>
        <dbReference type="ARBA" id="ARBA00022840"/>
    </source>
</evidence>
<dbReference type="PROSITE" id="PS50929">
    <property type="entry name" value="ABC_TM1F"/>
    <property type="match status" value="1"/>
</dbReference>
<evidence type="ECO:0000313" key="11">
    <source>
        <dbReference type="EMBL" id="QED25762.1"/>
    </source>
</evidence>
<dbReference type="PROSITE" id="PS50893">
    <property type="entry name" value="ABC_TRANSPORTER_2"/>
    <property type="match status" value="1"/>
</dbReference>
<dbReference type="PROSITE" id="PS00211">
    <property type="entry name" value="ABC_TRANSPORTER_1"/>
    <property type="match status" value="1"/>
</dbReference>
<evidence type="ECO:0000256" key="1">
    <source>
        <dbReference type="ARBA" id="ARBA00004651"/>
    </source>
</evidence>
<feature type="transmembrane region" description="Helical" evidence="8">
    <location>
        <begin position="298"/>
        <end position="322"/>
    </location>
</feature>
<reference evidence="11 12" key="1">
    <citation type="submission" date="2019-08" db="EMBL/GenBank/DDBJ databases">
        <authorList>
            <person name="Liang Q."/>
        </authorList>
    </citation>
    <scope>NUCLEOTIDE SEQUENCE [LARGE SCALE GENOMIC DNA]</scope>
    <source>
        <strain evidence="11 12">V1718</strain>
    </source>
</reference>
<name>A0A5B8XJ29_9DELT</name>
<organism evidence="11 12">
    <name type="scientific">Microvenator marinus</name>
    <dbReference type="NCBI Taxonomy" id="2600177"/>
    <lineage>
        <taxon>Bacteria</taxon>
        <taxon>Deltaproteobacteria</taxon>
        <taxon>Bradymonadales</taxon>
        <taxon>Microvenatoraceae</taxon>
        <taxon>Microvenator</taxon>
    </lineage>
</organism>
<evidence type="ECO:0000259" key="9">
    <source>
        <dbReference type="PROSITE" id="PS50893"/>
    </source>
</evidence>
<dbReference type="Proteomes" id="UP000321595">
    <property type="component" value="Chromosome"/>
</dbReference>